<organism evidence="14 15">
    <name type="scientific">Anoxybacteroides rupiense</name>
    <dbReference type="NCBI Taxonomy" id="311460"/>
    <lineage>
        <taxon>Bacteria</taxon>
        <taxon>Bacillati</taxon>
        <taxon>Bacillota</taxon>
        <taxon>Bacilli</taxon>
        <taxon>Bacillales</taxon>
        <taxon>Anoxybacillaceae</taxon>
        <taxon>Anoxybacteroides</taxon>
    </lineage>
</organism>
<comment type="subcellular location">
    <subcellularLocation>
        <location evidence="1">Cytoplasm</location>
    </subcellularLocation>
</comment>
<evidence type="ECO:0000256" key="5">
    <source>
        <dbReference type="ARBA" id="ARBA00022679"/>
    </source>
</evidence>
<evidence type="ECO:0000313" key="14">
    <source>
        <dbReference type="EMBL" id="MED5051306.1"/>
    </source>
</evidence>
<dbReference type="InterPro" id="IPR051351">
    <property type="entry name" value="Ascorbate-PTS_EIIA_comp"/>
</dbReference>
<dbReference type="EMBL" id="JARTLI010000005">
    <property type="protein sequence ID" value="MED5051306.1"/>
    <property type="molecule type" value="Genomic_DNA"/>
</dbReference>
<evidence type="ECO:0000256" key="4">
    <source>
        <dbReference type="ARBA" id="ARBA00022553"/>
    </source>
</evidence>
<evidence type="ECO:0000256" key="7">
    <source>
        <dbReference type="ARBA" id="ARBA00022777"/>
    </source>
</evidence>
<dbReference type="GO" id="GO:0005737">
    <property type="term" value="C:cytoplasm"/>
    <property type="evidence" value="ECO:0007669"/>
    <property type="project" value="UniProtKB-SubCell"/>
</dbReference>
<sequence length="688" mass="80522">MLDKKNSELFQLLMSTRPKSYPIFIETHSLSARRFFYHLEKINDWLKQNDLPEIDTKQTELIIPSQLIEYWKSQQMKTNPIHRKQVHFDERERVLILLLYTFIRTELISNAHYQFLLNVSKNTVTTDVKRANEFSKKFRVKIRYTREQGFHLRGSEEDKRNLMLKCISMFSSHPSKHEIFEYLFRKQGHQDQFTTYEKHLKNVEKAFRLTFIEERMFDFIYLLQMIHIRQHQQKWVQIHSDTNQFLQKHDMYPVALTIQQALNESTQTEELAYLTILLLGITQGQLSPTSTELLTSMTKKIINDFEKYACFQIKNKPKAIEALYRHFKPAYYRMLYKIPITNPLLEEIKEEHASLFSFVSEVMKPIQEMLNIDIPEDEIGFLTIHFGALLEQNALEAKNKKPIRAVIVCSNGISSSLMVETYLHSLFPNFHWLSPMSKDAFSNLDERDYDIVFSTVPLQTSKTLFIVKPIMNEAEKKLLHHTVMQQLFTHSTPYPTPEQIIKIIEKYCVVQHAEKLKEDITAVLYGQPNKTNLRRRQPLLNELITEEMIQFETGISDWKKAIAKAAEPLLQNGYIQPSYIDEMIGNVEKLGPYFIVHPELAIPHARPECGVQKLGMSILKLDEPTYLLNEEKNAVKVLICLAAIDNTTHLKALAQLTKLLGNKESLQALFQAKDKAELLQLIHQYSLT</sequence>
<keyword evidence="3" id="KW-0963">Cytoplasm</keyword>
<accession>A0ABD5IV48</accession>
<dbReference type="InterPro" id="IPR036634">
    <property type="entry name" value="PRD_sf"/>
</dbReference>
<dbReference type="Pfam" id="PF00359">
    <property type="entry name" value="PTS_EIIA_2"/>
    <property type="match status" value="1"/>
</dbReference>
<evidence type="ECO:0000256" key="6">
    <source>
        <dbReference type="ARBA" id="ARBA00022683"/>
    </source>
</evidence>
<keyword evidence="6" id="KW-0598">Phosphotransferase system</keyword>
<dbReference type="Proteomes" id="UP001339962">
    <property type="component" value="Unassembled WGS sequence"/>
</dbReference>
<dbReference type="AlphaFoldDB" id="A0ABD5IV48"/>
<feature type="domain" description="PTS EIIB type-2" evidence="12">
    <location>
        <begin position="403"/>
        <end position="491"/>
    </location>
</feature>
<gene>
    <name evidence="14" type="ORF">P9850_05445</name>
</gene>
<keyword evidence="4" id="KW-0597">Phosphoprotein</keyword>
<dbReference type="CDD" id="cd00211">
    <property type="entry name" value="PTS_IIA_fru"/>
    <property type="match status" value="1"/>
</dbReference>
<reference evidence="14 15" key="1">
    <citation type="submission" date="2023-03" db="EMBL/GenBank/DDBJ databases">
        <title>Bacillus Genome Sequencing.</title>
        <authorList>
            <person name="Dunlap C."/>
        </authorList>
    </citation>
    <scope>NUCLEOTIDE SEQUENCE [LARGE SCALE GENOMIC DNA]</scope>
    <source>
        <strain evidence="14 15">NRS-38</strain>
    </source>
</reference>
<comment type="function">
    <text evidence="8">The phosphoenolpyruvate-dependent sugar phosphotransferase system (sugar PTS), a major carbohydrate active transport system, catalyzes the phosphorylation of incoming sugar substrates concomitantly with their translocation across the cell membrane. The enzyme II UlaABC PTS system is involved in ascorbate transport.</text>
</comment>
<dbReference type="PROSITE" id="PS51094">
    <property type="entry name" value="PTS_EIIA_TYPE_2"/>
    <property type="match status" value="1"/>
</dbReference>
<evidence type="ECO:0000256" key="3">
    <source>
        <dbReference type="ARBA" id="ARBA00022490"/>
    </source>
</evidence>
<evidence type="ECO:0000256" key="2">
    <source>
        <dbReference type="ARBA" id="ARBA00022448"/>
    </source>
</evidence>
<dbReference type="SUPFAM" id="SSF63520">
    <property type="entry name" value="PTS-regulatory domain, PRD"/>
    <property type="match status" value="1"/>
</dbReference>
<evidence type="ECO:0000256" key="8">
    <source>
        <dbReference type="ARBA" id="ARBA00037387"/>
    </source>
</evidence>
<keyword evidence="2" id="KW-0813">Transport</keyword>
<dbReference type="RefSeq" id="WP_328217502.1">
    <property type="nucleotide sequence ID" value="NZ_JARTLI010000005.1"/>
</dbReference>
<dbReference type="GO" id="GO:0009401">
    <property type="term" value="P:phosphoenolpyruvate-dependent sugar phosphotransferase system"/>
    <property type="evidence" value="ECO:0007669"/>
    <property type="project" value="UniProtKB-KW"/>
</dbReference>
<dbReference type="PANTHER" id="PTHR36203:SF1">
    <property type="entry name" value="ASCORBATE-SPECIFIC PTS SYSTEM EIIA COMPONENT"/>
    <property type="match status" value="1"/>
</dbReference>
<protein>
    <recommendedName>
        <fullName evidence="9">Ascorbate-specific PTS system EIIA component</fullName>
    </recommendedName>
    <alternativeName>
        <fullName evidence="10">Ascorbate-specific phosphotransferase enzyme IIA component</fullName>
    </alternativeName>
</protein>
<dbReference type="PANTHER" id="PTHR36203">
    <property type="entry name" value="ASCORBATE-SPECIFIC PTS SYSTEM EIIA COMPONENT"/>
    <property type="match status" value="1"/>
</dbReference>
<comment type="caution">
    <text evidence="14">The sequence shown here is derived from an EMBL/GenBank/DDBJ whole genome shotgun (WGS) entry which is preliminary data.</text>
</comment>
<evidence type="ECO:0000313" key="15">
    <source>
        <dbReference type="Proteomes" id="UP001339962"/>
    </source>
</evidence>
<evidence type="ECO:0000259" key="12">
    <source>
        <dbReference type="PROSITE" id="PS51099"/>
    </source>
</evidence>
<feature type="domain" description="PTS EIIA type-2" evidence="11">
    <location>
        <begin position="542"/>
        <end position="685"/>
    </location>
</feature>
<keyword evidence="5" id="KW-0808">Transferase</keyword>
<dbReference type="InterPro" id="IPR011608">
    <property type="entry name" value="PRD"/>
</dbReference>
<feature type="domain" description="PRD" evidence="13">
    <location>
        <begin position="289"/>
        <end position="396"/>
    </location>
</feature>
<dbReference type="Gene3D" id="1.10.1790.10">
    <property type="entry name" value="PRD domain"/>
    <property type="match status" value="1"/>
</dbReference>
<dbReference type="Pfam" id="PF00874">
    <property type="entry name" value="PRD"/>
    <property type="match status" value="1"/>
</dbReference>
<dbReference type="SUPFAM" id="SSF55804">
    <property type="entry name" value="Phoshotransferase/anion transport protein"/>
    <property type="match status" value="1"/>
</dbReference>
<dbReference type="PROSITE" id="PS51099">
    <property type="entry name" value="PTS_EIIB_TYPE_2"/>
    <property type="match status" value="1"/>
</dbReference>
<dbReference type="CDD" id="cd05568">
    <property type="entry name" value="PTS_IIB_bgl_like"/>
    <property type="match status" value="1"/>
</dbReference>
<evidence type="ECO:0000256" key="9">
    <source>
        <dbReference type="ARBA" id="ARBA00041175"/>
    </source>
</evidence>
<evidence type="ECO:0000259" key="13">
    <source>
        <dbReference type="PROSITE" id="PS51372"/>
    </source>
</evidence>
<dbReference type="Gene3D" id="3.40.50.2300">
    <property type="match status" value="1"/>
</dbReference>
<dbReference type="InterPro" id="IPR016152">
    <property type="entry name" value="PTrfase/Anion_transptr"/>
</dbReference>
<evidence type="ECO:0000256" key="10">
    <source>
        <dbReference type="ARBA" id="ARBA00042072"/>
    </source>
</evidence>
<keyword evidence="7" id="KW-0418">Kinase</keyword>
<dbReference type="PROSITE" id="PS51372">
    <property type="entry name" value="PRD_2"/>
    <property type="match status" value="1"/>
</dbReference>
<dbReference type="InterPro" id="IPR013011">
    <property type="entry name" value="PTS_EIIB_2"/>
</dbReference>
<evidence type="ECO:0000256" key="1">
    <source>
        <dbReference type="ARBA" id="ARBA00004496"/>
    </source>
</evidence>
<proteinExistence type="predicted"/>
<name>A0ABD5IV48_9BACL</name>
<dbReference type="SUPFAM" id="SSF52794">
    <property type="entry name" value="PTS system IIB component-like"/>
    <property type="match status" value="1"/>
</dbReference>
<evidence type="ECO:0000259" key="11">
    <source>
        <dbReference type="PROSITE" id="PS51094"/>
    </source>
</evidence>
<dbReference type="Gene3D" id="3.40.930.10">
    <property type="entry name" value="Mannitol-specific EII, Chain A"/>
    <property type="match status" value="1"/>
</dbReference>
<dbReference type="InterPro" id="IPR036095">
    <property type="entry name" value="PTS_EIIB-like_sf"/>
</dbReference>
<dbReference type="GO" id="GO:0016301">
    <property type="term" value="F:kinase activity"/>
    <property type="evidence" value="ECO:0007669"/>
    <property type="project" value="UniProtKB-KW"/>
</dbReference>
<dbReference type="InterPro" id="IPR002178">
    <property type="entry name" value="PTS_EIIA_type-2_dom"/>
</dbReference>